<feature type="compositionally biased region" description="Polar residues" evidence="1">
    <location>
        <begin position="7"/>
        <end position="27"/>
    </location>
</feature>
<sequence>MSHKTCENTAPQVTTDNISDSSNTQEMNTEDYHQTLSERDSETAETKRHYREWERQKNELQKVEYNHCHPLNLSVSIYTFLTRSDHLLDMKLAPTHVVLPRCPECVGFCNDNNICLPNSYPLPTTTIYIIAVNMTTNKPENHQRPAKYHKSCVCSSKGIK</sequence>
<dbReference type="InterPro" id="IPR029034">
    <property type="entry name" value="Cystine-knot_cytokine"/>
</dbReference>
<name>A0AAE1F4G5_PETCI</name>
<dbReference type="Gene3D" id="2.10.90.10">
    <property type="entry name" value="Cystine-knot cytokines"/>
    <property type="match status" value="1"/>
</dbReference>
<dbReference type="SUPFAM" id="SSF57501">
    <property type="entry name" value="Cystine-knot cytokines"/>
    <property type="match status" value="1"/>
</dbReference>
<reference evidence="2" key="1">
    <citation type="submission" date="2023-10" db="EMBL/GenBank/DDBJ databases">
        <title>Genome assemblies of two species of porcelain crab, Petrolisthes cinctipes and Petrolisthes manimaculis (Anomura: Porcellanidae).</title>
        <authorList>
            <person name="Angst P."/>
        </authorList>
    </citation>
    <scope>NUCLEOTIDE SEQUENCE</scope>
    <source>
        <strain evidence="2">PB745_01</strain>
        <tissue evidence="2">Gill</tissue>
    </source>
</reference>
<evidence type="ECO:0000313" key="3">
    <source>
        <dbReference type="Proteomes" id="UP001286313"/>
    </source>
</evidence>
<comment type="caution">
    <text evidence="2">The sequence shown here is derived from an EMBL/GenBank/DDBJ whole genome shotgun (WGS) entry which is preliminary data.</text>
</comment>
<protein>
    <recommendedName>
        <fullName evidence="4">Platelet-derived growth factor (PDGF) family profile domain-containing protein</fullName>
    </recommendedName>
</protein>
<keyword evidence="3" id="KW-1185">Reference proteome</keyword>
<evidence type="ECO:0000313" key="2">
    <source>
        <dbReference type="EMBL" id="KAK3867028.1"/>
    </source>
</evidence>
<feature type="region of interest" description="Disordered" evidence="1">
    <location>
        <begin position="1"/>
        <end position="47"/>
    </location>
</feature>
<evidence type="ECO:0008006" key="4">
    <source>
        <dbReference type="Google" id="ProtNLM"/>
    </source>
</evidence>
<proteinExistence type="predicted"/>
<evidence type="ECO:0000256" key="1">
    <source>
        <dbReference type="SAM" id="MobiDB-lite"/>
    </source>
</evidence>
<organism evidence="2 3">
    <name type="scientific">Petrolisthes cinctipes</name>
    <name type="common">Flat porcelain crab</name>
    <dbReference type="NCBI Taxonomy" id="88211"/>
    <lineage>
        <taxon>Eukaryota</taxon>
        <taxon>Metazoa</taxon>
        <taxon>Ecdysozoa</taxon>
        <taxon>Arthropoda</taxon>
        <taxon>Crustacea</taxon>
        <taxon>Multicrustacea</taxon>
        <taxon>Malacostraca</taxon>
        <taxon>Eumalacostraca</taxon>
        <taxon>Eucarida</taxon>
        <taxon>Decapoda</taxon>
        <taxon>Pleocyemata</taxon>
        <taxon>Anomura</taxon>
        <taxon>Galatheoidea</taxon>
        <taxon>Porcellanidae</taxon>
        <taxon>Petrolisthes</taxon>
    </lineage>
</organism>
<gene>
    <name evidence="2" type="ORF">Pcinc_027478</name>
</gene>
<feature type="compositionally biased region" description="Basic and acidic residues" evidence="1">
    <location>
        <begin position="30"/>
        <end position="47"/>
    </location>
</feature>
<accession>A0AAE1F4G5</accession>
<dbReference type="Proteomes" id="UP001286313">
    <property type="component" value="Unassembled WGS sequence"/>
</dbReference>
<dbReference type="EMBL" id="JAWQEG010003290">
    <property type="protein sequence ID" value="KAK3867028.1"/>
    <property type="molecule type" value="Genomic_DNA"/>
</dbReference>
<dbReference type="AlphaFoldDB" id="A0AAE1F4G5"/>